<keyword evidence="5" id="KW-0560">Oxidoreductase</keyword>
<dbReference type="InterPro" id="IPR036291">
    <property type="entry name" value="NAD(P)-bd_dom_sf"/>
</dbReference>
<dbReference type="EMBL" id="JAHKNI010000018">
    <property type="protein sequence ID" value="MBU3067026.1"/>
    <property type="molecule type" value="Genomic_DNA"/>
</dbReference>
<dbReference type="PANTHER" id="PTHR43612">
    <property type="entry name" value="TRIFUNCTIONAL ENZYME SUBUNIT ALPHA"/>
    <property type="match status" value="1"/>
</dbReference>
<dbReference type="RefSeq" id="WP_215923115.1">
    <property type="nucleotide sequence ID" value="NZ_JAHKNI010000018.1"/>
</dbReference>
<dbReference type="InterPro" id="IPR001753">
    <property type="entry name" value="Enoyl-CoA_hydra/iso"/>
</dbReference>
<name>A0ABS6B9Q1_9NOCA</name>
<dbReference type="InterPro" id="IPR008927">
    <property type="entry name" value="6-PGluconate_DH-like_C_sf"/>
</dbReference>
<comment type="pathway">
    <text evidence="1">Lipid metabolism; fatty acid beta-oxidation.</text>
</comment>
<evidence type="ECO:0000313" key="13">
    <source>
        <dbReference type="EMBL" id="MBU3067026.1"/>
    </source>
</evidence>
<sequence>MSENIIGWELGADGIVVLTVDDPSQTANTWNAAFRQSLAVTVDRLEAERDDYVGVVITSGKEIFSAGADLKEVGPLFQSADAVQIAAFFDGAKALLRRLERLGKPVVTAINGTALGGGLELALATHHRIAVDRSGIQIGLPEVTLGVIPGAGGVVRTVRMFGLAGALTNVLLKGAKFSPRKALAAGLVDAVVGTDAELLPAARAWIAANPAAVQPWDRKGYTLPGGRATEAELSQQVLALTASVCKRLKGADLPAPRNLIAAAVEGSLVDFAAASTIETRYVVDLAMNPLTANGIQAFFDLQQVNRNTDRPAGTAPFRPSKVAVIGAGMMGAGIAYEYAKAGVTVALEDISLEAAERGKAYSRTLVEAAVAKGRWTKQRADDLLARITPTADDADLAGADLMIEAVFEDPELKKKTYGQVEPVLDGNALLASNTSQIPITGLAEGVTRPEAFIGMHFSSPVDRMPMVEVVKGALTDRETVSRAVDAVRLINKTPIVVNDGRGFYLTRLFMAATFEACEMVADGVPATSIEQAALQNGMQTQPLLVLDQVSLSLSRQIIADREAAAGSADSRTAGEGVVIRMVDEFGRLGRAAGAGFYDYADGKRLGLWPGLREAFGPARDIPFQDLRDRYLFRIALEVLACLEEGIVESATMANVGSVMGGFPAGTGGALSFVNTYPGGPAGFVARARELAEAYGPRFTPTASLVAAADSGIPVGH</sequence>
<evidence type="ECO:0000256" key="8">
    <source>
        <dbReference type="ARBA" id="ARBA00023239"/>
    </source>
</evidence>
<dbReference type="Gene3D" id="1.10.1040.50">
    <property type="match status" value="1"/>
</dbReference>
<evidence type="ECO:0000256" key="7">
    <source>
        <dbReference type="ARBA" id="ARBA00023098"/>
    </source>
</evidence>
<evidence type="ECO:0000256" key="10">
    <source>
        <dbReference type="ARBA" id="ARBA00049556"/>
    </source>
</evidence>
<evidence type="ECO:0000259" key="11">
    <source>
        <dbReference type="Pfam" id="PF00725"/>
    </source>
</evidence>
<evidence type="ECO:0000256" key="5">
    <source>
        <dbReference type="ARBA" id="ARBA00023002"/>
    </source>
</evidence>
<dbReference type="Gene3D" id="3.40.50.720">
    <property type="entry name" value="NAD(P)-binding Rossmann-like Domain"/>
    <property type="match status" value="1"/>
</dbReference>
<dbReference type="PANTHER" id="PTHR43612:SF3">
    <property type="entry name" value="TRIFUNCTIONAL ENZYME SUBUNIT ALPHA, MITOCHONDRIAL"/>
    <property type="match status" value="1"/>
</dbReference>
<dbReference type="SUPFAM" id="SSF51735">
    <property type="entry name" value="NAD(P)-binding Rossmann-fold domains"/>
    <property type="match status" value="1"/>
</dbReference>
<evidence type="ECO:0000256" key="2">
    <source>
        <dbReference type="ARBA" id="ARBA00007005"/>
    </source>
</evidence>
<evidence type="ECO:0000259" key="12">
    <source>
        <dbReference type="Pfam" id="PF02737"/>
    </source>
</evidence>
<dbReference type="Proteomes" id="UP000733379">
    <property type="component" value="Unassembled WGS sequence"/>
</dbReference>
<dbReference type="Gene3D" id="3.90.226.10">
    <property type="entry name" value="2-enoyl-CoA Hydratase, Chain A, domain 1"/>
    <property type="match status" value="1"/>
</dbReference>
<protein>
    <submittedName>
        <fullName evidence="13">Enoyl-CoA hydratase/isomerase family protein</fullName>
    </submittedName>
</protein>
<organism evidence="13 14">
    <name type="scientific">Nocardia albiluteola</name>
    <dbReference type="NCBI Taxonomy" id="2842303"/>
    <lineage>
        <taxon>Bacteria</taxon>
        <taxon>Bacillati</taxon>
        <taxon>Actinomycetota</taxon>
        <taxon>Actinomycetes</taxon>
        <taxon>Mycobacteriales</taxon>
        <taxon>Nocardiaceae</taxon>
        <taxon>Nocardia</taxon>
    </lineage>
</organism>
<keyword evidence="3" id="KW-0276">Fatty acid metabolism</keyword>
<dbReference type="InterPro" id="IPR050136">
    <property type="entry name" value="FA_oxidation_alpha_subunit"/>
</dbReference>
<comment type="caution">
    <text evidence="13">The sequence shown here is derived from an EMBL/GenBank/DDBJ whole genome shotgun (WGS) entry which is preliminary data.</text>
</comment>
<gene>
    <name evidence="13" type="ORF">KO481_36590</name>
</gene>
<proteinExistence type="inferred from homology"/>
<dbReference type="InterPro" id="IPR006176">
    <property type="entry name" value="3-OHacyl-CoA_DH_NAD-bd"/>
</dbReference>
<comment type="catalytic activity">
    <reaction evidence="10">
        <text>a (3S)-3-hydroxyacyl-CoA + NAD(+) = a 3-oxoacyl-CoA + NADH + H(+)</text>
        <dbReference type="Rhea" id="RHEA:22432"/>
        <dbReference type="ChEBI" id="CHEBI:15378"/>
        <dbReference type="ChEBI" id="CHEBI:57318"/>
        <dbReference type="ChEBI" id="CHEBI:57540"/>
        <dbReference type="ChEBI" id="CHEBI:57945"/>
        <dbReference type="ChEBI" id="CHEBI:90726"/>
        <dbReference type="EC" id="1.1.1.35"/>
    </reaction>
</comment>
<keyword evidence="8" id="KW-0456">Lyase</keyword>
<evidence type="ECO:0000256" key="4">
    <source>
        <dbReference type="ARBA" id="ARBA00022963"/>
    </source>
</evidence>
<evidence type="ECO:0000256" key="3">
    <source>
        <dbReference type="ARBA" id="ARBA00022832"/>
    </source>
</evidence>
<keyword evidence="6" id="KW-0520">NAD</keyword>
<keyword evidence="4" id="KW-0442">Lipid degradation</keyword>
<evidence type="ECO:0000313" key="14">
    <source>
        <dbReference type="Proteomes" id="UP000733379"/>
    </source>
</evidence>
<dbReference type="Pfam" id="PF00725">
    <property type="entry name" value="3HCDH"/>
    <property type="match status" value="1"/>
</dbReference>
<evidence type="ECO:0000256" key="9">
    <source>
        <dbReference type="ARBA" id="ARBA00023268"/>
    </source>
</evidence>
<evidence type="ECO:0000256" key="1">
    <source>
        <dbReference type="ARBA" id="ARBA00005005"/>
    </source>
</evidence>
<feature type="domain" description="3-hydroxyacyl-CoA dehydrogenase NAD binding" evidence="12">
    <location>
        <begin position="321"/>
        <end position="499"/>
    </location>
</feature>
<comment type="similarity">
    <text evidence="2">In the central section; belongs to the 3-hydroxyacyl-CoA dehydrogenase family.</text>
</comment>
<dbReference type="SUPFAM" id="SSF52096">
    <property type="entry name" value="ClpP/crotonase"/>
    <property type="match status" value="1"/>
</dbReference>
<dbReference type="InterPro" id="IPR006108">
    <property type="entry name" value="3HC_DH_C"/>
</dbReference>
<dbReference type="InterPro" id="IPR029045">
    <property type="entry name" value="ClpP/crotonase-like_dom_sf"/>
</dbReference>
<feature type="domain" description="3-hydroxyacyl-CoA dehydrogenase C-terminal" evidence="11">
    <location>
        <begin position="502"/>
        <end position="599"/>
    </location>
</feature>
<keyword evidence="9" id="KW-0511">Multifunctional enzyme</keyword>
<reference evidence="13 14" key="1">
    <citation type="submission" date="2021-06" db="EMBL/GenBank/DDBJ databases">
        <title>Actinomycetes sequencing.</title>
        <authorList>
            <person name="Shan Q."/>
        </authorList>
    </citation>
    <scope>NUCLEOTIDE SEQUENCE [LARGE SCALE GENOMIC DNA]</scope>
    <source>
        <strain evidence="13 14">NEAU-G5</strain>
    </source>
</reference>
<dbReference type="Pfam" id="PF02737">
    <property type="entry name" value="3HCDH_N"/>
    <property type="match status" value="1"/>
</dbReference>
<dbReference type="Pfam" id="PF00378">
    <property type="entry name" value="ECH_1"/>
    <property type="match status" value="1"/>
</dbReference>
<dbReference type="SUPFAM" id="SSF48179">
    <property type="entry name" value="6-phosphogluconate dehydrogenase C-terminal domain-like"/>
    <property type="match status" value="2"/>
</dbReference>
<dbReference type="CDD" id="cd06558">
    <property type="entry name" value="crotonase-like"/>
    <property type="match status" value="1"/>
</dbReference>
<accession>A0ABS6B9Q1</accession>
<keyword evidence="14" id="KW-1185">Reference proteome</keyword>
<keyword evidence="7" id="KW-0443">Lipid metabolism</keyword>
<evidence type="ECO:0000256" key="6">
    <source>
        <dbReference type="ARBA" id="ARBA00023027"/>
    </source>
</evidence>